<name>A0A2P2QM57_RHIMU</name>
<dbReference type="EMBL" id="GGEC01087582">
    <property type="protein sequence ID" value="MBX68066.1"/>
    <property type="molecule type" value="Transcribed_RNA"/>
</dbReference>
<sequence length="34" mass="3951">MKSKTKMPKLTLLYQIAGTPKKNLLEHMQFSTSR</sequence>
<reference evidence="1" key="1">
    <citation type="submission" date="2018-02" db="EMBL/GenBank/DDBJ databases">
        <title>Rhizophora mucronata_Transcriptome.</title>
        <authorList>
            <person name="Meera S.P."/>
            <person name="Sreeshan A."/>
            <person name="Augustine A."/>
        </authorList>
    </citation>
    <scope>NUCLEOTIDE SEQUENCE</scope>
    <source>
        <tissue evidence="1">Leaf</tissue>
    </source>
</reference>
<evidence type="ECO:0000313" key="1">
    <source>
        <dbReference type="EMBL" id="MBX68066.1"/>
    </source>
</evidence>
<protein>
    <submittedName>
        <fullName evidence="1">Uncharacterized protein</fullName>
    </submittedName>
</protein>
<proteinExistence type="predicted"/>
<dbReference type="AlphaFoldDB" id="A0A2P2QM57"/>
<accession>A0A2P2QM57</accession>
<organism evidence="1">
    <name type="scientific">Rhizophora mucronata</name>
    <name type="common">Asiatic mangrove</name>
    <dbReference type="NCBI Taxonomy" id="61149"/>
    <lineage>
        <taxon>Eukaryota</taxon>
        <taxon>Viridiplantae</taxon>
        <taxon>Streptophyta</taxon>
        <taxon>Embryophyta</taxon>
        <taxon>Tracheophyta</taxon>
        <taxon>Spermatophyta</taxon>
        <taxon>Magnoliopsida</taxon>
        <taxon>eudicotyledons</taxon>
        <taxon>Gunneridae</taxon>
        <taxon>Pentapetalae</taxon>
        <taxon>rosids</taxon>
        <taxon>fabids</taxon>
        <taxon>Malpighiales</taxon>
        <taxon>Rhizophoraceae</taxon>
        <taxon>Rhizophora</taxon>
    </lineage>
</organism>